<evidence type="ECO:0000313" key="1">
    <source>
        <dbReference type="EMBL" id="RCW94003.1"/>
    </source>
</evidence>
<dbReference type="AlphaFoldDB" id="A0A368ZQ05"/>
<dbReference type="Proteomes" id="UP000253436">
    <property type="component" value="Unassembled WGS sequence"/>
</dbReference>
<proteinExistence type="predicted"/>
<evidence type="ECO:0008006" key="3">
    <source>
        <dbReference type="Google" id="ProtNLM"/>
    </source>
</evidence>
<reference evidence="1 2" key="1">
    <citation type="submission" date="2018-07" db="EMBL/GenBank/DDBJ databases">
        <title>Genomic Encyclopedia of Type Strains, Phase III (KMG-III): the genomes of soil and plant-associated and newly described type strains.</title>
        <authorList>
            <person name="Whitman W."/>
        </authorList>
    </citation>
    <scope>NUCLEOTIDE SEQUENCE [LARGE SCALE GENOMIC DNA]</scope>
    <source>
        <strain evidence="1 2">CECT 7958</strain>
    </source>
</reference>
<dbReference type="RefSeq" id="WP_114308480.1">
    <property type="nucleotide sequence ID" value="NZ_QPJO01000001.1"/>
</dbReference>
<sequence>MTLLFVYNANSGKWNGLFDMGHKIWSPSTYSCQLCSLTHGLFTEHKLWKRFRAESVVDMQFYHKDEFEAKYPNLEFSYPIILRHENNALQPFLEAERLNAMASLEELIASFEKELK</sequence>
<dbReference type="OrthoDB" id="572467at2"/>
<evidence type="ECO:0000313" key="2">
    <source>
        <dbReference type="Proteomes" id="UP000253436"/>
    </source>
</evidence>
<organism evidence="1 2">
    <name type="scientific">Winogradskyella arenosi</name>
    <dbReference type="NCBI Taxonomy" id="533325"/>
    <lineage>
        <taxon>Bacteria</taxon>
        <taxon>Pseudomonadati</taxon>
        <taxon>Bacteroidota</taxon>
        <taxon>Flavobacteriia</taxon>
        <taxon>Flavobacteriales</taxon>
        <taxon>Flavobacteriaceae</taxon>
        <taxon>Winogradskyella</taxon>
    </lineage>
</organism>
<gene>
    <name evidence="1" type="ORF">DFQ08_101804</name>
</gene>
<protein>
    <recommendedName>
        <fullName evidence="3">GTPase</fullName>
    </recommendedName>
</protein>
<keyword evidence="2" id="KW-1185">Reference proteome</keyword>
<comment type="caution">
    <text evidence="1">The sequence shown here is derived from an EMBL/GenBank/DDBJ whole genome shotgun (WGS) entry which is preliminary data.</text>
</comment>
<name>A0A368ZQ05_9FLAO</name>
<accession>A0A368ZQ05</accession>
<dbReference type="EMBL" id="QPJO01000001">
    <property type="protein sequence ID" value="RCW94003.1"/>
    <property type="molecule type" value="Genomic_DNA"/>
</dbReference>